<evidence type="ECO:0000313" key="7">
    <source>
        <dbReference type="EMBL" id="KAJ3225069.1"/>
    </source>
</evidence>
<dbReference type="NCBIfam" id="TIGR00222">
    <property type="entry name" value="panB"/>
    <property type="match status" value="1"/>
</dbReference>
<reference evidence="7" key="1">
    <citation type="submission" date="2020-05" db="EMBL/GenBank/DDBJ databases">
        <title>Phylogenomic resolution of chytrid fungi.</title>
        <authorList>
            <person name="Stajich J.E."/>
            <person name="Amses K."/>
            <person name="Simmons R."/>
            <person name="Seto K."/>
            <person name="Myers J."/>
            <person name="Bonds A."/>
            <person name="Quandt C.A."/>
            <person name="Barry K."/>
            <person name="Liu P."/>
            <person name="Grigoriev I."/>
            <person name="Longcore J.E."/>
            <person name="James T.Y."/>
        </authorList>
    </citation>
    <scope>NUCLEOTIDE SEQUENCE</scope>
    <source>
        <strain evidence="7">JEL0476</strain>
    </source>
</reference>
<dbReference type="Gene3D" id="3.20.20.60">
    <property type="entry name" value="Phosphoenolpyruvate-binding domains"/>
    <property type="match status" value="1"/>
</dbReference>
<evidence type="ECO:0000256" key="1">
    <source>
        <dbReference type="ARBA" id="ARBA00005033"/>
    </source>
</evidence>
<accession>A0AAD5U5G6</accession>
<dbReference type="GO" id="GO:0015940">
    <property type="term" value="P:pantothenate biosynthetic process"/>
    <property type="evidence" value="ECO:0007669"/>
    <property type="project" value="UniProtKB-KW"/>
</dbReference>
<dbReference type="InterPro" id="IPR003700">
    <property type="entry name" value="Pantoate_hydroxy_MeTrfase"/>
</dbReference>
<dbReference type="InterPro" id="IPR015813">
    <property type="entry name" value="Pyrv/PenolPyrv_kinase-like_dom"/>
</dbReference>
<dbReference type="CDD" id="cd06557">
    <property type="entry name" value="KPHMT-like"/>
    <property type="match status" value="1"/>
</dbReference>
<name>A0AAD5U5G6_9FUNG</name>
<evidence type="ECO:0000313" key="8">
    <source>
        <dbReference type="Proteomes" id="UP001211065"/>
    </source>
</evidence>
<dbReference type="InterPro" id="IPR040442">
    <property type="entry name" value="Pyrv_kinase-like_dom_sf"/>
</dbReference>
<comment type="catalytic activity">
    <reaction evidence="5 6">
        <text>(6R)-5,10-methylene-5,6,7,8-tetrahydrofolate + 3-methyl-2-oxobutanoate + H2O = 2-dehydropantoate + (6S)-5,6,7,8-tetrahydrofolate</text>
        <dbReference type="Rhea" id="RHEA:11824"/>
        <dbReference type="ChEBI" id="CHEBI:11561"/>
        <dbReference type="ChEBI" id="CHEBI:11851"/>
        <dbReference type="ChEBI" id="CHEBI:15377"/>
        <dbReference type="ChEBI" id="CHEBI:15636"/>
        <dbReference type="ChEBI" id="CHEBI:57453"/>
        <dbReference type="EC" id="2.1.2.11"/>
    </reaction>
</comment>
<evidence type="ECO:0000256" key="2">
    <source>
        <dbReference type="ARBA" id="ARBA00008676"/>
    </source>
</evidence>
<dbReference type="PANTHER" id="PTHR20881:SF0">
    <property type="entry name" value="3-METHYL-2-OXOBUTANOATE HYDROXYMETHYLTRANSFERASE"/>
    <property type="match status" value="1"/>
</dbReference>
<dbReference type="FunFam" id="3.20.20.60:FF:000003">
    <property type="entry name" value="3-methyl-2-oxobutanoate hydroxymethyltransferase"/>
    <property type="match status" value="1"/>
</dbReference>
<protein>
    <recommendedName>
        <fullName evidence="3 6">3-methyl-2-oxobutanoate hydroxymethyltransferase</fullName>
        <ecNumber evidence="3 6">2.1.2.11</ecNumber>
    </recommendedName>
</protein>
<dbReference type="GO" id="GO:0005739">
    <property type="term" value="C:mitochondrion"/>
    <property type="evidence" value="ECO:0007669"/>
    <property type="project" value="TreeGrafter"/>
</dbReference>
<comment type="function">
    <text evidence="6">Catalyzes the reversible reaction in which hydroxymethyl group from 5,10-methylenetetrahydrofolate is transferred onto alpha-ketoisovalerate to form ketopantoate.</text>
</comment>
<keyword evidence="8" id="KW-1185">Reference proteome</keyword>
<evidence type="ECO:0000256" key="4">
    <source>
        <dbReference type="ARBA" id="ARBA00022679"/>
    </source>
</evidence>
<dbReference type="PANTHER" id="PTHR20881">
    <property type="entry name" value="3-METHYL-2-OXOBUTANOATE HYDROXYMETHYLTRANSFERASE"/>
    <property type="match status" value="1"/>
</dbReference>
<dbReference type="AlphaFoldDB" id="A0AAD5U5G6"/>
<dbReference type="Proteomes" id="UP001211065">
    <property type="component" value="Unassembled WGS sequence"/>
</dbReference>
<dbReference type="GO" id="GO:0003864">
    <property type="term" value="F:3-methyl-2-oxobutanoate hydroxymethyltransferase activity"/>
    <property type="evidence" value="ECO:0007669"/>
    <property type="project" value="UniProtKB-EC"/>
</dbReference>
<keyword evidence="6" id="KW-0566">Pantothenate biosynthesis</keyword>
<proteinExistence type="inferred from homology"/>
<comment type="caution">
    <text evidence="7">The sequence shown here is derived from an EMBL/GenBank/DDBJ whole genome shotgun (WGS) entry which is preliminary data.</text>
</comment>
<dbReference type="PIRSF" id="PIRSF000388">
    <property type="entry name" value="Pantoate_hydroxy_MeTrfase"/>
    <property type="match status" value="1"/>
</dbReference>
<dbReference type="EC" id="2.1.2.11" evidence="3 6"/>
<dbReference type="NCBIfam" id="NF001452">
    <property type="entry name" value="PRK00311.1"/>
    <property type="match status" value="1"/>
</dbReference>
<dbReference type="Pfam" id="PF02548">
    <property type="entry name" value="Pantoate_transf"/>
    <property type="match status" value="1"/>
</dbReference>
<evidence type="ECO:0000256" key="3">
    <source>
        <dbReference type="ARBA" id="ARBA00012618"/>
    </source>
</evidence>
<dbReference type="SUPFAM" id="SSF51621">
    <property type="entry name" value="Phosphoenolpyruvate/pyruvate domain"/>
    <property type="match status" value="1"/>
</dbReference>
<evidence type="ECO:0000256" key="6">
    <source>
        <dbReference type="RuleBase" id="RU362100"/>
    </source>
</evidence>
<dbReference type="HAMAP" id="MF_00156">
    <property type="entry name" value="PanB"/>
    <property type="match status" value="1"/>
</dbReference>
<dbReference type="GO" id="GO:0000287">
    <property type="term" value="F:magnesium ion binding"/>
    <property type="evidence" value="ECO:0007669"/>
    <property type="project" value="TreeGrafter"/>
</dbReference>
<organism evidence="7 8">
    <name type="scientific">Clydaea vesicula</name>
    <dbReference type="NCBI Taxonomy" id="447962"/>
    <lineage>
        <taxon>Eukaryota</taxon>
        <taxon>Fungi</taxon>
        <taxon>Fungi incertae sedis</taxon>
        <taxon>Chytridiomycota</taxon>
        <taxon>Chytridiomycota incertae sedis</taxon>
        <taxon>Chytridiomycetes</taxon>
        <taxon>Lobulomycetales</taxon>
        <taxon>Lobulomycetaceae</taxon>
        <taxon>Clydaea</taxon>
    </lineage>
</organism>
<sequence>MTDSLLHFLQLIQRNSSRPTEPAENSNRKKVTVQSLQRLYKKNVPITVMTAYDYPSGLMCDKTGMDICLVGDSLAMTALGYESTNDISFDEMLHHSRAVARGCKNSFIVGDLPFGTYETSANQALDSSIRFLREGKVGAVKFEGGKEVFEQVCKIVSAGIPVMAHIGLTPQRASALGGYKVQGKTVEKAKKLLEDALALQEAGAFSLVLEAIPTPVATFITKRLTIPTIGIGAGPHCSGQVLVYLDMLGMFDRFMPKFCKVYGEVGSITENALLEFKKEVIAKSFPDEKLHCYSMESAEEAERFKDWVAQVESSDNVNI</sequence>
<comment type="pathway">
    <text evidence="1 6">Cofactor biosynthesis; (R)-pantothenate biosynthesis; (R)-pantoate from 3-methyl-2-oxobutanoate: step 1/2.</text>
</comment>
<comment type="similarity">
    <text evidence="2 6">Belongs to the PanB family.</text>
</comment>
<gene>
    <name evidence="7" type="ORF">HK099_007444</name>
</gene>
<dbReference type="EMBL" id="JADGJW010000072">
    <property type="protein sequence ID" value="KAJ3225069.1"/>
    <property type="molecule type" value="Genomic_DNA"/>
</dbReference>
<evidence type="ECO:0000256" key="5">
    <source>
        <dbReference type="ARBA" id="ARBA00049172"/>
    </source>
</evidence>
<keyword evidence="4 6" id="KW-0808">Transferase</keyword>